<organism evidence="1 2">
    <name type="scientific">Pseudogracilibacillus auburnensis</name>
    <dbReference type="NCBI Taxonomy" id="1494959"/>
    <lineage>
        <taxon>Bacteria</taxon>
        <taxon>Bacillati</taxon>
        <taxon>Bacillota</taxon>
        <taxon>Bacilli</taxon>
        <taxon>Bacillales</taxon>
        <taxon>Bacillaceae</taxon>
        <taxon>Pseudogracilibacillus</taxon>
    </lineage>
</organism>
<sequence length="46" mass="5362">MQFKDGTVEKHSGEGTNVEKLTLENFREFAKDLRSFVEDRLKNTTD</sequence>
<name>A0A2V3VNN3_9BACI</name>
<dbReference type="RefSeq" id="WP_158525720.1">
    <property type="nucleotide sequence ID" value="NZ_JBHUHB010000001.1"/>
</dbReference>
<keyword evidence="2" id="KW-1185">Reference proteome</keyword>
<evidence type="ECO:0000313" key="2">
    <source>
        <dbReference type="Proteomes" id="UP000247978"/>
    </source>
</evidence>
<gene>
    <name evidence="1" type="ORF">DFR56_11695</name>
</gene>
<evidence type="ECO:0000313" key="1">
    <source>
        <dbReference type="EMBL" id="PXW83416.1"/>
    </source>
</evidence>
<proteinExistence type="predicted"/>
<dbReference type="Proteomes" id="UP000247978">
    <property type="component" value="Unassembled WGS sequence"/>
</dbReference>
<reference evidence="1 2" key="1">
    <citation type="submission" date="2018-05" db="EMBL/GenBank/DDBJ databases">
        <title>Genomic Encyclopedia of Type Strains, Phase IV (KMG-IV): sequencing the most valuable type-strain genomes for metagenomic binning, comparative biology and taxonomic classification.</title>
        <authorList>
            <person name="Goeker M."/>
        </authorList>
    </citation>
    <scope>NUCLEOTIDE SEQUENCE [LARGE SCALE GENOMIC DNA]</scope>
    <source>
        <strain evidence="1 2">DSM 28556</strain>
    </source>
</reference>
<protein>
    <submittedName>
        <fullName evidence="1">Uncharacterized protein</fullName>
    </submittedName>
</protein>
<comment type="caution">
    <text evidence="1">The sequence shown here is derived from an EMBL/GenBank/DDBJ whole genome shotgun (WGS) entry which is preliminary data.</text>
</comment>
<dbReference type="EMBL" id="QJJQ01000016">
    <property type="protein sequence ID" value="PXW83416.1"/>
    <property type="molecule type" value="Genomic_DNA"/>
</dbReference>
<dbReference type="OrthoDB" id="2969593at2"/>
<dbReference type="AlphaFoldDB" id="A0A2V3VNN3"/>
<accession>A0A2V3VNN3</accession>